<evidence type="ECO:0000313" key="8">
    <source>
        <dbReference type="Proteomes" id="UP000199758"/>
    </source>
</evidence>
<feature type="transmembrane region" description="Helical" evidence="6">
    <location>
        <begin position="143"/>
        <end position="165"/>
    </location>
</feature>
<dbReference type="InterPro" id="IPR051449">
    <property type="entry name" value="ABC-2_transporter_component"/>
</dbReference>
<dbReference type="AlphaFoldDB" id="A0A1M5LWK8"/>
<evidence type="ECO:0000256" key="5">
    <source>
        <dbReference type="ARBA" id="ARBA00023136"/>
    </source>
</evidence>
<organism evidence="7 8">
    <name type="scientific">Hydrocarboniphaga daqingensis</name>
    <dbReference type="NCBI Taxonomy" id="490188"/>
    <lineage>
        <taxon>Bacteria</taxon>
        <taxon>Pseudomonadati</taxon>
        <taxon>Pseudomonadota</taxon>
        <taxon>Gammaproteobacteria</taxon>
        <taxon>Nevskiales</taxon>
        <taxon>Nevskiaceae</taxon>
        <taxon>Hydrocarboniphaga</taxon>
    </lineage>
</organism>
<dbReference type="RefSeq" id="WP_072895084.1">
    <property type="nucleotide sequence ID" value="NZ_FQWZ01000002.1"/>
</dbReference>
<keyword evidence="2" id="KW-1003">Cell membrane</keyword>
<feature type="transmembrane region" description="Helical" evidence="6">
    <location>
        <begin position="114"/>
        <end position="136"/>
    </location>
</feature>
<dbReference type="GO" id="GO:0005886">
    <property type="term" value="C:plasma membrane"/>
    <property type="evidence" value="ECO:0007669"/>
    <property type="project" value="UniProtKB-SubCell"/>
</dbReference>
<evidence type="ECO:0000256" key="4">
    <source>
        <dbReference type="ARBA" id="ARBA00022989"/>
    </source>
</evidence>
<keyword evidence="3 6" id="KW-0812">Transmembrane</keyword>
<dbReference type="GO" id="GO:0140359">
    <property type="term" value="F:ABC-type transporter activity"/>
    <property type="evidence" value="ECO:0007669"/>
    <property type="project" value="InterPro"/>
</dbReference>
<evidence type="ECO:0000256" key="3">
    <source>
        <dbReference type="ARBA" id="ARBA00022692"/>
    </source>
</evidence>
<proteinExistence type="predicted"/>
<accession>A0A1M5LWK8</accession>
<evidence type="ECO:0000313" key="7">
    <source>
        <dbReference type="EMBL" id="SHG69391.1"/>
    </source>
</evidence>
<dbReference type="PANTHER" id="PTHR30294">
    <property type="entry name" value="MEMBRANE COMPONENT OF ABC TRANSPORTER YHHJ-RELATED"/>
    <property type="match status" value="1"/>
</dbReference>
<dbReference type="OrthoDB" id="9794512at2"/>
<feature type="transmembrane region" description="Helical" evidence="6">
    <location>
        <begin position="171"/>
        <end position="189"/>
    </location>
</feature>
<keyword evidence="5 6" id="KW-0472">Membrane</keyword>
<dbReference type="PANTHER" id="PTHR30294:SF29">
    <property type="entry name" value="MULTIDRUG ABC TRANSPORTER PERMEASE YBHS-RELATED"/>
    <property type="match status" value="1"/>
</dbReference>
<comment type="subcellular location">
    <subcellularLocation>
        <location evidence="1">Cell membrane</location>
        <topology evidence="1">Multi-pass membrane protein</topology>
    </subcellularLocation>
</comment>
<evidence type="ECO:0000256" key="2">
    <source>
        <dbReference type="ARBA" id="ARBA00022475"/>
    </source>
</evidence>
<sequence>MNAVWTIARHEARRIFVSPLAWAVLAVTQVIFGWVYIGMLMQYLQNYQTADQYTGVSDFIGGGLYGTATIVLLLVMPLMTMRLFAEERKSNTLTLLFSAPVSLTQIVLGKFFGLLSFVGALVLLLAAMPAALLPAVNLDLGRLGAGLLGLFLITMSFGAAGMFISSLTREPTIAAIGSFGLLLLVWLLRMPAQFDNGFKSVLEYLSLISHYQDLISGLFHSSDVVYYLLFTALFLWLTVLRLDIERN</sequence>
<reference evidence="7 8" key="1">
    <citation type="submission" date="2016-11" db="EMBL/GenBank/DDBJ databases">
        <authorList>
            <person name="Jaros S."/>
            <person name="Januszkiewicz K."/>
            <person name="Wedrychowicz H."/>
        </authorList>
    </citation>
    <scope>NUCLEOTIDE SEQUENCE [LARGE SCALE GENOMIC DNA]</scope>
    <source>
        <strain evidence="7 8">CGMCC 1.7049</strain>
    </source>
</reference>
<feature type="transmembrane region" description="Helical" evidence="6">
    <location>
        <begin position="225"/>
        <end position="244"/>
    </location>
</feature>
<gene>
    <name evidence="7" type="ORF">SAMN04488068_1132</name>
</gene>
<evidence type="ECO:0000256" key="1">
    <source>
        <dbReference type="ARBA" id="ARBA00004651"/>
    </source>
</evidence>
<name>A0A1M5LWK8_9GAMM</name>
<keyword evidence="4 6" id="KW-1133">Transmembrane helix</keyword>
<dbReference type="STRING" id="490188.SAMN04488068_1132"/>
<keyword evidence="8" id="KW-1185">Reference proteome</keyword>
<protein>
    <submittedName>
        <fullName evidence="7">ABC-2 type transport system permease protein</fullName>
    </submittedName>
</protein>
<dbReference type="EMBL" id="FQWZ01000002">
    <property type="protein sequence ID" value="SHG69391.1"/>
    <property type="molecule type" value="Genomic_DNA"/>
</dbReference>
<feature type="transmembrane region" description="Helical" evidence="6">
    <location>
        <begin position="59"/>
        <end position="79"/>
    </location>
</feature>
<evidence type="ECO:0000256" key="6">
    <source>
        <dbReference type="SAM" id="Phobius"/>
    </source>
</evidence>
<dbReference type="Proteomes" id="UP000199758">
    <property type="component" value="Unassembled WGS sequence"/>
</dbReference>
<feature type="transmembrane region" description="Helical" evidence="6">
    <location>
        <begin position="20"/>
        <end position="39"/>
    </location>
</feature>
<dbReference type="Pfam" id="PF12679">
    <property type="entry name" value="ABC2_membrane_2"/>
    <property type="match status" value="1"/>
</dbReference>